<protein>
    <submittedName>
        <fullName evidence="1">Retrovirus-related Pol polyprotein from transposon RE2</fullName>
    </submittedName>
</protein>
<dbReference type="AlphaFoldDB" id="A0A438FW40"/>
<sequence>MHKPTVTHWTATKRLLQYLKKTIFHGLHLKSAAAPCLTTYTDADWAGNIDDRTSTSAYITFLGCNPISWSSKKQRAVARSTTEAEYRALANGASETMWLLALIQELGFSLKLPPSLLCDNLGATHLSFNPVQHSRMKHIQIDLHFVRDQVQKGALKVSYVHTQDQLADLLTSHCPGNAQNV</sequence>
<dbReference type="EMBL" id="QGNW01000724">
    <property type="protein sequence ID" value="RVW64176.1"/>
    <property type="molecule type" value="Genomic_DNA"/>
</dbReference>
<name>A0A438FW40_VITVI</name>
<organism evidence="1 2">
    <name type="scientific">Vitis vinifera</name>
    <name type="common">Grape</name>
    <dbReference type="NCBI Taxonomy" id="29760"/>
    <lineage>
        <taxon>Eukaryota</taxon>
        <taxon>Viridiplantae</taxon>
        <taxon>Streptophyta</taxon>
        <taxon>Embryophyta</taxon>
        <taxon>Tracheophyta</taxon>
        <taxon>Spermatophyta</taxon>
        <taxon>Magnoliopsida</taxon>
        <taxon>eudicotyledons</taxon>
        <taxon>Gunneridae</taxon>
        <taxon>Pentapetalae</taxon>
        <taxon>rosids</taxon>
        <taxon>Vitales</taxon>
        <taxon>Vitaceae</taxon>
        <taxon>Viteae</taxon>
        <taxon>Vitis</taxon>
    </lineage>
</organism>
<comment type="caution">
    <text evidence="1">The sequence shown here is derived from an EMBL/GenBank/DDBJ whole genome shotgun (WGS) entry which is preliminary data.</text>
</comment>
<evidence type="ECO:0000313" key="2">
    <source>
        <dbReference type="Proteomes" id="UP000288805"/>
    </source>
</evidence>
<gene>
    <name evidence="1" type="primary">RE2_598</name>
    <name evidence="1" type="ORF">CK203_046300</name>
</gene>
<evidence type="ECO:0000313" key="1">
    <source>
        <dbReference type="EMBL" id="RVW64176.1"/>
    </source>
</evidence>
<dbReference type="CDD" id="cd09272">
    <property type="entry name" value="RNase_HI_RT_Ty1"/>
    <property type="match status" value="1"/>
</dbReference>
<dbReference type="SUPFAM" id="SSF56672">
    <property type="entry name" value="DNA/RNA polymerases"/>
    <property type="match status" value="1"/>
</dbReference>
<dbReference type="PANTHER" id="PTHR11439:SF450">
    <property type="entry name" value="REVERSE TRANSCRIPTASE TY1_COPIA-TYPE DOMAIN-CONTAINING PROTEIN"/>
    <property type="match status" value="1"/>
</dbReference>
<dbReference type="InterPro" id="IPR043502">
    <property type="entry name" value="DNA/RNA_pol_sf"/>
</dbReference>
<accession>A0A438FW40</accession>
<dbReference type="Proteomes" id="UP000288805">
    <property type="component" value="Unassembled WGS sequence"/>
</dbReference>
<reference evidence="1 2" key="1">
    <citation type="journal article" date="2018" name="PLoS Genet.">
        <title>Population sequencing reveals clonal diversity and ancestral inbreeding in the grapevine cultivar Chardonnay.</title>
        <authorList>
            <person name="Roach M.J."/>
            <person name="Johnson D.L."/>
            <person name="Bohlmann J."/>
            <person name="van Vuuren H.J."/>
            <person name="Jones S.J."/>
            <person name="Pretorius I.S."/>
            <person name="Schmidt S.A."/>
            <person name="Borneman A.R."/>
        </authorList>
    </citation>
    <scope>NUCLEOTIDE SEQUENCE [LARGE SCALE GENOMIC DNA]</scope>
    <source>
        <strain evidence="2">cv. Chardonnay</strain>
        <tissue evidence="1">Leaf</tissue>
    </source>
</reference>
<dbReference type="PANTHER" id="PTHR11439">
    <property type="entry name" value="GAG-POL-RELATED RETROTRANSPOSON"/>
    <property type="match status" value="1"/>
</dbReference>
<proteinExistence type="predicted"/>